<comment type="caution">
    <text evidence="1">The sequence shown here is derived from an EMBL/GenBank/DDBJ whole genome shotgun (WGS) entry which is preliminary data.</text>
</comment>
<evidence type="ECO:0000313" key="1">
    <source>
        <dbReference type="EMBL" id="OQR92711.1"/>
    </source>
</evidence>
<protein>
    <submittedName>
        <fullName evidence="1">Uncharacterized protein</fullName>
    </submittedName>
</protein>
<accession>A0A1V9Z434</accession>
<proteinExistence type="predicted"/>
<dbReference type="AlphaFoldDB" id="A0A1V9Z434"/>
<sequence>MSEHSLVWHAIKAGQTLSVEYDDEFELGPPPPMHMTPTLVRQSAVDMTLPCAFALPSPSSMRKLCFTGERRTSLDRVL</sequence>
<dbReference type="Proteomes" id="UP000243579">
    <property type="component" value="Unassembled WGS sequence"/>
</dbReference>
<dbReference type="EMBL" id="JNBR01000446">
    <property type="protein sequence ID" value="OQR92711.1"/>
    <property type="molecule type" value="Genomic_DNA"/>
</dbReference>
<dbReference type="OrthoDB" id="10459592at2759"/>
<reference evidence="1 2" key="1">
    <citation type="journal article" date="2014" name="Genome Biol. Evol.">
        <title>The secreted proteins of Achlya hypogyna and Thraustotheca clavata identify the ancestral oomycete secretome and reveal gene acquisitions by horizontal gene transfer.</title>
        <authorList>
            <person name="Misner I."/>
            <person name="Blouin N."/>
            <person name="Leonard G."/>
            <person name="Richards T.A."/>
            <person name="Lane C.E."/>
        </authorList>
    </citation>
    <scope>NUCLEOTIDE SEQUENCE [LARGE SCALE GENOMIC DNA]</scope>
    <source>
        <strain evidence="1 2">ATCC 48635</strain>
    </source>
</reference>
<keyword evidence="2" id="KW-1185">Reference proteome</keyword>
<evidence type="ECO:0000313" key="2">
    <source>
        <dbReference type="Proteomes" id="UP000243579"/>
    </source>
</evidence>
<organism evidence="1 2">
    <name type="scientific">Achlya hypogyna</name>
    <name type="common">Oomycete</name>
    <name type="synonym">Protoachlya hypogyna</name>
    <dbReference type="NCBI Taxonomy" id="1202772"/>
    <lineage>
        <taxon>Eukaryota</taxon>
        <taxon>Sar</taxon>
        <taxon>Stramenopiles</taxon>
        <taxon>Oomycota</taxon>
        <taxon>Saprolegniomycetes</taxon>
        <taxon>Saprolegniales</taxon>
        <taxon>Achlyaceae</taxon>
        <taxon>Achlya</taxon>
    </lineage>
</organism>
<gene>
    <name evidence="1" type="ORF">ACHHYP_03317</name>
</gene>
<name>A0A1V9Z434_ACHHY</name>